<keyword evidence="1" id="KW-0732">Signal</keyword>
<dbReference type="Proteomes" id="UP000615446">
    <property type="component" value="Unassembled WGS sequence"/>
</dbReference>
<protein>
    <submittedName>
        <fullName evidence="2">Uncharacterized protein</fullName>
    </submittedName>
</protein>
<feature type="signal peptide" evidence="1">
    <location>
        <begin position="1"/>
        <end position="21"/>
    </location>
</feature>
<dbReference type="Gene3D" id="2.60.270.50">
    <property type="match status" value="1"/>
</dbReference>
<comment type="caution">
    <text evidence="2">The sequence shown here is derived from an EMBL/GenBank/DDBJ whole genome shotgun (WGS) entry which is preliminary data.</text>
</comment>
<evidence type="ECO:0000313" key="3">
    <source>
        <dbReference type="Proteomes" id="UP000615446"/>
    </source>
</evidence>
<proteinExistence type="predicted"/>
<sequence>MTKFLLFTFLMILILNPFSISINGLTSRQDENKNICYNKAQKSARSTTIFLINDSGTDLFYITSRLDHGIWTADCDPSATSIVPNRHNVSLLTNQMDLLLALKVQCTVTPP</sequence>
<feature type="chain" id="PRO_5033986944" evidence="1">
    <location>
        <begin position="22"/>
        <end position="111"/>
    </location>
</feature>
<name>A0A8H3KRP4_9GLOM</name>
<gene>
    <name evidence="2" type="ORF">RCL2_000042500</name>
</gene>
<reference evidence="2" key="1">
    <citation type="submission" date="2019-10" db="EMBL/GenBank/DDBJ databases">
        <title>Conservation and host-specific expression of non-tandemly repeated heterogenous ribosome RNA gene in arbuscular mycorrhizal fungi.</title>
        <authorList>
            <person name="Maeda T."/>
            <person name="Kobayashi Y."/>
            <person name="Nakagawa T."/>
            <person name="Ezawa T."/>
            <person name="Yamaguchi K."/>
            <person name="Bino T."/>
            <person name="Nishimoto Y."/>
            <person name="Shigenobu S."/>
            <person name="Kawaguchi M."/>
        </authorList>
    </citation>
    <scope>NUCLEOTIDE SEQUENCE</scope>
    <source>
        <strain evidence="2">HR1</strain>
    </source>
</reference>
<evidence type="ECO:0000256" key="1">
    <source>
        <dbReference type="SAM" id="SignalP"/>
    </source>
</evidence>
<accession>A0A8H3KRP4</accession>
<evidence type="ECO:0000313" key="2">
    <source>
        <dbReference type="EMBL" id="GES72881.1"/>
    </source>
</evidence>
<dbReference type="EMBL" id="BLAL01000004">
    <property type="protein sequence ID" value="GES72881.1"/>
    <property type="molecule type" value="Genomic_DNA"/>
</dbReference>
<dbReference type="AlphaFoldDB" id="A0A8H3KRP4"/>
<organism evidence="2 3">
    <name type="scientific">Rhizophagus clarus</name>
    <dbReference type="NCBI Taxonomy" id="94130"/>
    <lineage>
        <taxon>Eukaryota</taxon>
        <taxon>Fungi</taxon>
        <taxon>Fungi incertae sedis</taxon>
        <taxon>Mucoromycota</taxon>
        <taxon>Glomeromycotina</taxon>
        <taxon>Glomeromycetes</taxon>
        <taxon>Glomerales</taxon>
        <taxon>Glomeraceae</taxon>
        <taxon>Rhizophagus</taxon>
    </lineage>
</organism>